<dbReference type="EMBL" id="UINC01005458">
    <property type="protein sequence ID" value="SVA21452.1"/>
    <property type="molecule type" value="Genomic_DNA"/>
</dbReference>
<protein>
    <recommendedName>
        <fullName evidence="3">Thioredoxin domain-containing protein</fullName>
    </recommendedName>
</protein>
<proteinExistence type="inferred from homology"/>
<organism evidence="2">
    <name type="scientific">marine metagenome</name>
    <dbReference type="NCBI Taxonomy" id="408172"/>
    <lineage>
        <taxon>unclassified sequences</taxon>
        <taxon>metagenomes</taxon>
        <taxon>ecological metagenomes</taxon>
    </lineage>
</organism>
<evidence type="ECO:0000256" key="1">
    <source>
        <dbReference type="ARBA" id="ARBA00010996"/>
    </source>
</evidence>
<dbReference type="Pfam" id="PF02630">
    <property type="entry name" value="SCO1-SenC"/>
    <property type="match status" value="1"/>
</dbReference>
<reference evidence="2" key="1">
    <citation type="submission" date="2018-05" db="EMBL/GenBank/DDBJ databases">
        <authorList>
            <person name="Lanie J.A."/>
            <person name="Ng W.-L."/>
            <person name="Kazmierczak K.M."/>
            <person name="Andrzejewski T.M."/>
            <person name="Davidsen T.M."/>
            <person name="Wayne K.J."/>
            <person name="Tettelin H."/>
            <person name="Glass J.I."/>
            <person name="Rusch D."/>
            <person name="Podicherti R."/>
            <person name="Tsui H.-C.T."/>
            <person name="Winkler M.E."/>
        </authorList>
    </citation>
    <scope>NUCLEOTIDE SEQUENCE</scope>
</reference>
<sequence>MPVLGRIPEFIMTDSRGTSFGYNDLQGKIWVADFIFTTCSGPCPIMSSEMAKVHQEFIEDESIRTVSYTVNPDYDTPEVLSEYADRYNANTDQWHFLTASYDDIHSIIVNGFKMGDIKEIVFHSTRFALVDKEMNIRGYYVGTELEDVGKLKKDIYRLKKEA</sequence>
<evidence type="ECO:0000313" key="2">
    <source>
        <dbReference type="EMBL" id="SVA21452.1"/>
    </source>
</evidence>
<name>A0A381TZP0_9ZZZZ</name>
<dbReference type="CDD" id="cd02968">
    <property type="entry name" value="SCO"/>
    <property type="match status" value="1"/>
</dbReference>
<comment type="similarity">
    <text evidence="1">Belongs to the SCO1/2 family.</text>
</comment>
<dbReference type="Gene3D" id="3.40.30.10">
    <property type="entry name" value="Glutaredoxin"/>
    <property type="match status" value="1"/>
</dbReference>
<dbReference type="InterPro" id="IPR036249">
    <property type="entry name" value="Thioredoxin-like_sf"/>
</dbReference>
<dbReference type="PANTHER" id="PTHR12151:SF25">
    <property type="entry name" value="LINALOOL DEHYDRATASE_ISOMERASE DOMAIN-CONTAINING PROTEIN"/>
    <property type="match status" value="1"/>
</dbReference>
<dbReference type="InterPro" id="IPR003782">
    <property type="entry name" value="SCO1/SenC"/>
</dbReference>
<evidence type="ECO:0008006" key="3">
    <source>
        <dbReference type="Google" id="ProtNLM"/>
    </source>
</evidence>
<accession>A0A381TZP0</accession>
<gene>
    <name evidence="2" type="ORF">METZ01_LOCUS74306</name>
</gene>
<dbReference type="PANTHER" id="PTHR12151">
    <property type="entry name" value="ELECTRON TRANSPORT PROTIN SCO1/SENC FAMILY MEMBER"/>
    <property type="match status" value="1"/>
</dbReference>
<dbReference type="SUPFAM" id="SSF52833">
    <property type="entry name" value="Thioredoxin-like"/>
    <property type="match status" value="1"/>
</dbReference>
<dbReference type="AlphaFoldDB" id="A0A381TZP0"/>